<sequence>MSISELEQYFKTAEKPKEPIMLNPATIVNDYQHFLESHFIPLRTEPDSRVNQPLLWRLKAMKLLIESNS</sequence>
<dbReference type="RefSeq" id="WP_316761721.1">
    <property type="nucleotide sequence ID" value="NZ_BAABAK010000019.1"/>
</dbReference>
<accession>A0ABP7QE97</accession>
<comment type="caution">
    <text evidence="2">The sequence shown here is derived from an EMBL/GenBank/DDBJ whole genome shotgun (WGS) entry which is preliminary data.</text>
</comment>
<name>A0ABP7QE97_9SPHI</name>
<evidence type="ECO:0000259" key="1">
    <source>
        <dbReference type="Pfam" id="PF22292"/>
    </source>
</evidence>
<organism evidence="2 3">
    <name type="scientific">Pedobacter ginsengiterrae</name>
    <dbReference type="NCBI Taxonomy" id="871696"/>
    <lineage>
        <taxon>Bacteria</taxon>
        <taxon>Pseudomonadati</taxon>
        <taxon>Bacteroidota</taxon>
        <taxon>Sphingobacteriia</taxon>
        <taxon>Sphingobacteriales</taxon>
        <taxon>Sphingobacteriaceae</taxon>
        <taxon>Pedobacter</taxon>
    </lineage>
</organism>
<dbReference type="InterPro" id="IPR054238">
    <property type="entry name" value="DUF6965"/>
</dbReference>
<feature type="domain" description="DUF6965" evidence="1">
    <location>
        <begin position="1"/>
        <end position="67"/>
    </location>
</feature>
<protein>
    <recommendedName>
        <fullName evidence="1">DUF6965 domain-containing protein</fullName>
    </recommendedName>
</protein>
<dbReference type="Pfam" id="PF22292">
    <property type="entry name" value="DUF6965"/>
    <property type="match status" value="1"/>
</dbReference>
<gene>
    <name evidence="2" type="ORF">GCM10022246_36620</name>
</gene>
<evidence type="ECO:0000313" key="3">
    <source>
        <dbReference type="Proteomes" id="UP001501081"/>
    </source>
</evidence>
<reference evidence="3" key="1">
    <citation type="journal article" date="2019" name="Int. J. Syst. Evol. Microbiol.">
        <title>The Global Catalogue of Microorganisms (GCM) 10K type strain sequencing project: providing services to taxonomists for standard genome sequencing and annotation.</title>
        <authorList>
            <consortium name="The Broad Institute Genomics Platform"/>
            <consortium name="The Broad Institute Genome Sequencing Center for Infectious Disease"/>
            <person name="Wu L."/>
            <person name="Ma J."/>
        </authorList>
    </citation>
    <scope>NUCLEOTIDE SEQUENCE [LARGE SCALE GENOMIC DNA]</scope>
    <source>
        <strain evidence="3">JCM 17338</strain>
    </source>
</reference>
<dbReference type="Proteomes" id="UP001501081">
    <property type="component" value="Unassembled WGS sequence"/>
</dbReference>
<proteinExistence type="predicted"/>
<keyword evidence="3" id="KW-1185">Reference proteome</keyword>
<evidence type="ECO:0000313" key="2">
    <source>
        <dbReference type="EMBL" id="GAA3981143.1"/>
    </source>
</evidence>
<dbReference type="EMBL" id="BAABAK010000019">
    <property type="protein sequence ID" value="GAA3981143.1"/>
    <property type="molecule type" value="Genomic_DNA"/>
</dbReference>